<dbReference type="PROSITE" id="PS50088">
    <property type="entry name" value="ANK_REPEAT"/>
    <property type="match status" value="1"/>
</dbReference>
<sequence>MASMLYEATLKGSVPTLLELLQQDQLIIDRVGVNCLSESPLHAAALLGHPELAGELNSNQYSTLHIASQKGHVNKIKALLPVNPALCFARDLDGRNPLHLAAMKGRIDVLEEFFRTRLLAASATTIGVRPSYIFIIDANALNANGFTALDVLAQSKRDIKDWEIGELIRRAGAYRAKDVQLSASEQTNSLISLESNSQNQQGKGLENSTKKLEDDWLEKMRNAIMVVASLIAAWLSKLVRTLLNSPWHDTSSSSCRHQQLHIVTPAFYCSIPLVFWVL</sequence>
<name>V4SBB6_CITCL</name>
<dbReference type="InterPro" id="IPR002110">
    <property type="entry name" value="Ankyrin_rpt"/>
</dbReference>
<evidence type="ECO:0000313" key="4">
    <source>
        <dbReference type="EMBL" id="ESR44848.1"/>
    </source>
</evidence>
<dbReference type="SUPFAM" id="SSF48403">
    <property type="entry name" value="Ankyrin repeat"/>
    <property type="match status" value="1"/>
</dbReference>
<dbReference type="STRING" id="85681.V4SBB6"/>
<evidence type="ECO:0000313" key="5">
    <source>
        <dbReference type="Proteomes" id="UP000030687"/>
    </source>
</evidence>
<gene>
    <name evidence="4" type="ORF">CICLE_v10003314mg</name>
</gene>
<dbReference type="Gramene" id="ESR44848">
    <property type="protein sequence ID" value="ESR44848"/>
    <property type="gene ID" value="CICLE_v10003314mg"/>
</dbReference>
<proteinExistence type="predicted"/>
<evidence type="ECO:0000256" key="1">
    <source>
        <dbReference type="ARBA" id="ARBA00022737"/>
    </source>
</evidence>
<reference evidence="4 5" key="1">
    <citation type="submission" date="2013-10" db="EMBL/GenBank/DDBJ databases">
        <authorList>
            <consortium name="International Citrus Genome Consortium"/>
            <person name="Jenkins J."/>
            <person name="Schmutz J."/>
            <person name="Prochnik S."/>
            <person name="Rokhsar D."/>
            <person name="Gmitter F."/>
            <person name="Ollitrault P."/>
            <person name="Machado M."/>
            <person name="Talon M."/>
            <person name="Wincker P."/>
            <person name="Jaillon O."/>
            <person name="Morgante M."/>
        </authorList>
    </citation>
    <scope>NUCLEOTIDE SEQUENCE</scope>
    <source>
        <strain evidence="5">cv. Clemenules</strain>
    </source>
</reference>
<keyword evidence="2 3" id="KW-0040">ANK repeat</keyword>
<dbReference type="GO" id="GO:0005886">
    <property type="term" value="C:plasma membrane"/>
    <property type="evidence" value="ECO:0007669"/>
    <property type="project" value="TreeGrafter"/>
</dbReference>
<keyword evidence="1" id="KW-0677">Repeat</keyword>
<feature type="repeat" description="ANK" evidence="3">
    <location>
        <begin position="93"/>
        <end position="115"/>
    </location>
</feature>
<dbReference type="PANTHER" id="PTHR24186">
    <property type="entry name" value="PROTEIN PHOSPHATASE 1 REGULATORY SUBUNIT"/>
    <property type="match status" value="1"/>
</dbReference>
<dbReference type="PROSITE" id="PS50297">
    <property type="entry name" value="ANK_REP_REGION"/>
    <property type="match status" value="1"/>
</dbReference>
<dbReference type="PANTHER" id="PTHR24186:SF37">
    <property type="entry name" value="PGG DOMAIN-CONTAINING PROTEIN"/>
    <property type="match status" value="1"/>
</dbReference>
<dbReference type="Pfam" id="PF12796">
    <property type="entry name" value="Ank_2"/>
    <property type="match status" value="1"/>
</dbReference>
<evidence type="ECO:0000256" key="2">
    <source>
        <dbReference type="ARBA" id="ARBA00023043"/>
    </source>
</evidence>
<keyword evidence="5" id="KW-1185">Reference proteome</keyword>
<protein>
    <submittedName>
        <fullName evidence="4">Uncharacterized protein</fullName>
    </submittedName>
</protein>
<dbReference type="SMART" id="SM00248">
    <property type="entry name" value="ANK"/>
    <property type="match status" value="2"/>
</dbReference>
<dbReference type="Gene3D" id="1.25.40.20">
    <property type="entry name" value="Ankyrin repeat-containing domain"/>
    <property type="match status" value="1"/>
</dbReference>
<evidence type="ECO:0000256" key="3">
    <source>
        <dbReference type="PROSITE-ProRule" id="PRU00023"/>
    </source>
</evidence>
<organism evidence="4 5">
    <name type="scientific">Citrus clementina</name>
    <name type="common">Clementine</name>
    <name type="synonym">Citrus deliciosa x Citrus sinensis</name>
    <dbReference type="NCBI Taxonomy" id="85681"/>
    <lineage>
        <taxon>Eukaryota</taxon>
        <taxon>Viridiplantae</taxon>
        <taxon>Streptophyta</taxon>
        <taxon>Embryophyta</taxon>
        <taxon>Tracheophyta</taxon>
        <taxon>Spermatophyta</taxon>
        <taxon>Magnoliopsida</taxon>
        <taxon>eudicotyledons</taxon>
        <taxon>Gunneridae</taxon>
        <taxon>Pentapetalae</taxon>
        <taxon>rosids</taxon>
        <taxon>malvids</taxon>
        <taxon>Sapindales</taxon>
        <taxon>Rutaceae</taxon>
        <taxon>Aurantioideae</taxon>
        <taxon>Citrus</taxon>
    </lineage>
</organism>
<dbReference type="KEGG" id="cic:CICLE_v10003314mg"/>
<dbReference type="InterPro" id="IPR036770">
    <property type="entry name" value="Ankyrin_rpt-contain_sf"/>
</dbReference>
<dbReference type="InParanoid" id="V4SBB6"/>
<dbReference type="Proteomes" id="UP000030687">
    <property type="component" value="Unassembled WGS sequence"/>
</dbReference>
<dbReference type="OMA" id="HISAMCG"/>
<dbReference type="EMBL" id="KI536799">
    <property type="protein sequence ID" value="ESR44848.1"/>
    <property type="molecule type" value="Genomic_DNA"/>
</dbReference>
<dbReference type="AlphaFoldDB" id="V4SBB6"/>
<accession>V4SBB6</accession>
<dbReference type="eggNOG" id="KOG0504">
    <property type="taxonomic scope" value="Eukaryota"/>
</dbReference>